<protein>
    <submittedName>
        <fullName evidence="1">Uncharacterized protein</fullName>
    </submittedName>
</protein>
<proteinExistence type="predicted"/>
<reference evidence="1 2" key="1">
    <citation type="submission" date="2022-12" db="EMBL/GenBank/DDBJ databases">
        <title>Metagenome assembled genome from gulf of manar.</title>
        <authorList>
            <person name="Kohli P."/>
            <person name="Pk S."/>
            <person name="Venkata Ramana C."/>
            <person name="Sasikala C."/>
        </authorList>
    </citation>
    <scope>NUCLEOTIDE SEQUENCE [LARGE SCALE GENOMIC DNA]</scope>
    <source>
        <strain evidence="1">JB008</strain>
    </source>
</reference>
<dbReference type="SUPFAM" id="SSF82171">
    <property type="entry name" value="DPP6 N-terminal domain-like"/>
    <property type="match status" value="1"/>
</dbReference>
<organism evidence="1 2">
    <name type="scientific">Candidatus Thalassospirochaeta sargassi</name>
    <dbReference type="NCBI Taxonomy" id="3119039"/>
    <lineage>
        <taxon>Bacteria</taxon>
        <taxon>Pseudomonadati</taxon>
        <taxon>Spirochaetota</taxon>
        <taxon>Spirochaetia</taxon>
        <taxon>Spirochaetales</taxon>
        <taxon>Spirochaetaceae</taxon>
        <taxon>Candidatus Thalassospirochaeta</taxon>
    </lineage>
</organism>
<dbReference type="AlphaFoldDB" id="A0AAJ1ILN1"/>
<evidence type="ECO:0000313" key="1">
    <source>
        <dbReference type="EMBL" id="MDC7228351.1"/>
    </source>
</evidence>
<gene>
    <name evidence="1" type="ORF">PQJ61_16430</name>
</gene>
<accession>A0AAJ1ILN1</accession>
<comment type="caution">
    <text evidence="1">The sequence shown here is derived from an EMBL/GenBank/DDBJ whole genome shotgun (WGS) entry which is preliminary data.</text>
</comment>
<evidence type="ECO:0000313" key="2">
    <source>
        <dbReference type="Proteomes" id="UP001221217"/>
    </source>
</evidence>
<dbReference type="EMBL" id="JAQQAL010000044">
    <property type="protein sequence ID" value="MDC7228351.1"/>
    <property type="molecule type" value="Genomic_DNA"/>
</dbReference>
<dbReference type="Proteomes" id="UP001221217">
    <property type="component" value="Unassembled WGS sequence"/>
</dbReference>
<sequence>MESEFLAIDTTSKWNPWFELYTVNAVGSGTTALDVRCEAWPSDLYYMKNADFIIFGYYFDNQRVGEIYHYKISTGKETLLITDVDTFDRDNPAVIPSPGGGIIYRLYKLKLKKSLTFLLYPK</sequence>
<name>A0AAJ1ILN1_9SPIO</name>